<reference evidence="3 4" key="1">
    <citation type="submission" date="2016-03" db="EMBL/GenBank/DDBJ databases">
        <authorList>
            <person name="Ploux O."/>
        </authorList>
    </citation>
    <scope>NUCLEOTIDE SEQUENCE [LARGE SCALE GENOMIC DNA]</scope>
    <source>
        <strain evidence="3 4">UAMH 11012</strain>
    </source>
</reference>
<feature type="compositionally biased region" description="Polar residues" evidence="2">
    <location>
        <begin position="44"/>
        <end position="80"/>
    </location>
</feature>
<feature type="compositionally biased region" description="Polar residues" evidence="2">
    <location>
        <begin position="331"/>
        <end position="344"/>
    </location>
</feature>
<feature type="compositionally biased region" description="Basic residues" evidence="2">
    <location>
        <begin position="104"/>
        <end position="123"/>
    </location>
</feature>
<feature type="region of interest" description="Disordered" evidence="2">
    <location>
        <begin position="195"/>
        <end position="223"/>
    </location>
</feature>
<dbReference type="PROSITE" id="PS50088">
    <property type="entry name" value="ANK_REPEAT"/>
    <property type="match status" value="2"/>
</dbReference>
<feature type="region of interest" description="Disordered" evidence="2">
    <location>
        <begin position="327"/>
        <end position="347"/>
    </location>
</feature>
<feature type="repeat" description="ANK" evidence="1">
    <location>
        <begin position="890"/>
        <end position="922"/>
    </location>
</feature>
<keyword evidence="4" id="KW-1185">Reference proteome</keyword>
<evidence type="ECO:0000313" key="4">
    <source>
        <dbReference type="Proteomes" id="UP000184330"/>
    </source>
</evidence>
<dbReference type="AlphaFoldDB" id="A0A1L7WXD6"/>
<organism evidence="3 4">
    <name type="scientific">Phialocephala subalpina</name>
    <dbReference type="NCBI Taxonomy" id="576137"/>
    <lineage>
        <taxon>Eukaryota</taxon>
        <taxon>Fungi</taxon>
        <taxon>Dikarya</taxon>
        <taxon>Ascomycota</taxon>
        <taxon>Pezizomycotina</taxon>
        <taxon>Leotiomycetes</taxon>
        <taxon>Helotiales</taxon>
        <taxon>Mollisiaceae</taxon>
        <taxon>Phialocephala</taxon>
        <taxon>Phialocephala fortinii species complex</taxon>
    </lineage>
</organism>
<sequence>MDESTIDASSFDPGSTAWWEQASRYLKIDDDVEEGIEREESEDNFQSARAEQAMNNFNTDLLKSDQGPSPGTALDQTSAAPTKRKPNNKRKRRTVVQDGTGGAGKKKKKTNTGRPRNKWTPSRSRKLVRLYLMTRLTTEEITKVLQAGDFTTEIRDVQKQLSTLLGSQPRVIRGCEAVRKTRLHLIRECRALPSSNKPHLARSDPGEHTLADISPTKDEETIQPDLSLEDQTTSASPFLAQEPVSQPPVFDHKDSDDWYEHGFLDAADVKELDALLYMGTAGFADFQAKDEDECLENPLLPAVSLLDPTLRASIKLDYPRNLNRLQEDSEAQNGDPSPSLSNIPSLECGEGSVRSANSLDIEHPEQSDPTVHVVVTSENDLHDVQDDDRSFKLYMGEDDRSNDLSPSLFDLSREEVMKPRPKSLQSSIHSFRALGKRLSFKKSESCLEDVWSVLQNLTISSGSAHDGSRISNRGSTAFSSTQTYLGQTIRPLAGIDENEASDTSQSFSDVRLPLPGDFAAYTISTTYYIGLRRCRCKLELQKWSVILSKSYWRTKNDERFISGVNEFENYILQPLKELHRKDDFGNSALHIAAALKKGVYGLKELIDHGVNVHATNSAGETFFHLLDESIVKNTTLFRGLLELLRRKSFDFGQRDCLGQTPFHLLMQPWMDKSILEQILVQFPSLNIELPISRDSFGCTVAWQLIQAGVEESQINAALGHTVFIRPGVYTWSLAAMAGIKVDRPGPRVQILQNYGTQTAIETVADLMTYERHADLLRTILRACSSYQHEDAAGRNGLHCLAEVSLTLPLPDVPSREDIEDSDAPQIGKREAYLQDLLRAGVDVNNYDKQGYTPLMAFINHSRDDEDAETTEKLLLKLINAGANIHCRDRLGQSLLHMAVKLGRKTATTFLLSKGANVHARDTTGKGIIALALEASKKAKAKDPDDPIYAQILLCIDLVSKAGGVAAPTFLQEWTVSESKESRWPLVGGRKPRK</sequence>
<protein>
    <recommendedName>
        <fullName evidence="5">Ankyrin</fullName>
    </recommendedName>
</protein>
<feature type="compositionally biased region" description="Acidic residues" evidence="2">
    <location>
        <begin position="33"/>
        <end position="43"/>
    </location>
</feature>
<gene>
    <name evidence="3" type="ORF">PAC_07330</name>
</gene>
<feature type="compositionally biased region" description="Basic and acidic residues" evidence="2">
    <location>
        <begin position="201"/>
        <end position="220"/>
    </location>
</feature>
<dbReference type="PROSITE" id="PS50297">
    <property type="entry name" value="ANK_REP_REGION"/>
    <property type="match status" value="1"/>
</dbReference>
<dbReference type="InterPro" id="IPR002110">
    <property type="entry name" value="Ankyrin_rpt"/>
</dbReference>
<dbReference type="Pfam" id="PF12796">
    <property type="entry name" value="Ank_2"/>
    <property type="match status" value="1"/>
</dbReference>
<feature type="compositionally biased region" description="Basic residues" evidence="2">
    <location>
        <begin position="82"/>
        <end position="94"/>
    </location>
</feature>
<dbReference type="EMBL" id="FJOG01000010">
    <property type="protein sequence ID" value="CZR57441.1"/>
    <property type="molecule type" value="Genomic_DNA"/>
</dbReference>
<dbReference type="Gene3D" id="1.25.40.20">
    <property type="entry name" value="Ankyrin repeat-containing domain"/>
    <property type="match status" value="2"/>
</dbReference>
<evidence type="ECO:0000313" key="3">
    <source>
        <dbReference type="EMBL" id="CZR57441.1"/>
    </source>
</evidence>
<dbReference type="Proteomes" id="UP000184330">
    <property type="component" value="Unassembled WGS sequence"/>
</dbReference>
<evidence type="ECO:0008006" key="5">
    <source>
        <dbReference type="Google" id="ProtNLM"/>
    </source>
</evidence>
<dbReference type="OrthoDB" id="194358at2759"/>
<name>A0A1L7WXD6_9HELO</name>
<accession>A0A1L7WXD6</accession>
<feature type="region of interest" description="Disordered" evidence="2">
    <location>
        <begin position="33"/>
        <end position="123"/>
    </location>
</feature>
<dbReference type="InterPro" id="IPR036770">
    <property type="entry name" value="Ankyrin_rpt-contain_sf"/>
</dbReference>
<evidence type="ECO:0000256" key="1">
    <source>
        <dbReference type="PROSITE-ProRule" id="PRU00023"/>
    </source>
</evidence>
<proteinExistence type="predicted"/>
<dbReference type="SUPFAM" id="SSF48403">
    <property type="entry name" value="Ankyrin repeat"/>
    <property type="match status" value="2"/>
</dbReference>
<evidence type="ECO:0000256" key="2">
    <source>
        <dbReference type="SAM" id="MobiDB-lite"/>
    </source>
</evidence>
<keyword evidence="1" id="KW-0040">ANK repeat</keyword>
<dbReference type="STRING" id="576137.A0A1L7WXD6"/>
<dbReference type="Pfam" id="PF00023">
    <property type="entry name" value="Ank"/>
    <property type="match status" value="1"/>
</dbReference>
<feature type="repeat" description="ANK" evidence="1">
    <location>
        <begin position="584"/>
        <end position="617"/>
    </location>
</feature>
<dbReference type="PANTHER" id="PTHR24118">
    <property type="entry name" value="POTE ANKYRIN DOMAIN"/>
    <property type="match status" value="1"/>
</dbReference>
<dbReference type="PANTHER" id="PTHR24118:SF99">
    <property type="entry name" value="POTE ANKYRIN DOMAIN FAMILY MEMBER 3C-RELATED"/>
    <property type="match status" value="1"/>
</dbReference>
<dbReference type="SMART" id="SM00248">
    <property type="entry name" value="ANK"/>
    <property type="match status" value="4"/>
</dbReference>